<feature type="coiled-coil region" evidence="1">
    <location>
        <begin position="12"/>
        <end position="39"/>
    </location>
</feature>
<keyword evidence="3" id="KW-1185">Reference proteome</keyword>
<dbReference type="EMBL" id="PVWG01000016">
    <property type="protein sequence ID" value="PSB18576.1"/>
    <property type="molecule type" value="Genomic_DNA"/>
</dbReference>
<proteinExistence type="predicted"/>
<organism evidence="2 3">
    <name type="scientific">Phormidesmis priestleyi ULC007</name>
    <dbReference type="NCBI Taxonomy" id="1920490"/>
    <lineage>
        <taxon>Bacteria</taxon>
        <taxon>Bacillati</taxon>
        <taxon>Cyanobacteriota</taxon>
        <taxon>Cyanophyceae</taxon>
        <taxon>Leptolyngbyales</taxon>
        <taxon>Leptolyngbyaceae</taxon>
        <taxon>Phormidesmis</taxon>
    </lineage>
</organism>
<dbReference type="OrthoDB" id="513386at2"/>
<keyword evidence="1" id="KW-0175">Coiled coil</keyword>
<reference evidence="2 3" key="1">
    <citation type="submission" date="2018-02" db="EMBL/GenBank/DDBJ databases">
        <authorList>
            <person name="Cohen D.B."/>
            <person name="Kent A.D."/>
        </authorList>
    </citation>
    <scope>NUCLEOTIDE SEQUENCE [LARGE SCALE GENOMIC DNA]</scope>
    <source>
        <strain evidence="2 3">ULC007</strain>
    </source>
</reference>
<sequence length="124" mass="13975">MKLRLGQYPAAIAQAAQHVNELEQNIAEIRQHLARLEGNADMVVAFETALKNDNQRKARRFEVLQVNHEYSHAIDALNRAATEKANALAHLEHLRNEFSVAKLETRLTIAQQLTGLESRELVGL</sequence>
<dbReference type="AlphaFoldDB" id="A0A2T1DDN2"/>
<reference evidence="2 3" key="2">
    <citation type="submission" date="2018-03" db="EMBL/GenBank/DDBJ databases">
        <title>The ancient ancestry and fast evolution of plastids.</title>
        <authorList>
            <person name="Moore K.R."/>
            <person name="Magnabosco C."/>
            <person name="Momper L."/>
            <person name="Gold D.A."/>
            <person name="Bosak T."/>
            <person name="Fournier G.P."/>
        </authorList>
    </citation>
    <scope>NUCLEOTIDE SEQUENCE [LARGE SCALE GENOMIC DNA]</scope>
    <source>
        <strain evidence="2 3">ULC007</strain>
    </source>
</reference>
<gene>
    <name evidence="2" type="ORF">C7B65_14870</name>
</gene>
<dbReference type="RefSeq" id="WP_073072466.1">
    <property type="nucleotide sequence ID" value="NZ_MPPI01000016.1"/>
</dbReference>
<evidence type="ECO:0000256" key="1">
    <source>
        <dbReference type="SAM" id="Coils"/>
    </source>
</evidence>
<protein>
    <submittedName>
        <fullName evidence="2">Uncharacterized protein</fullName>
    </submittedName>
</protein>
<comment type="caution">
    <text evidence="2">The sequence shown here is derived from an EMBL/GenBank/DDBJ whole genome shotgun (WGS) entry which is preliminary data.</text>
</comment>
<name>A0A2T1DDN2_9CYAN</name>
<evidence type="ECO:0000313" key="3">
    <source>
        <dbReference type="Proteomes" id="UP000238634"/>
    </source>
</evidence>
<evidence type="ECO:0000313" key="2">
    <source>
        <dbReference type="EMBL" id="PSB18576.1"/>
    </source>
</evidence>
<accession>A0A2T1DDN2</accession>
<dbReference type="Proteomes" id="UP000238634">
    <property type="component" value="Unassembled WGS sequence"/>
</dbReference>